<evidence type="ECO:0000256" key="1">
    <source>
        <dbReference type="ARBA" id="ARBA00004429"/>
    </source>
</evidence>
<dbReference type="Pfam" id="PF06808">
    <property type="entry name" value="DctM"/>
    <property type="match status" value="1"/>
</dbReference>
<keyword evidence="5 7" id="KW-1133">Transmembrane helix</keyword>
<evidence type="ECO:0000259" key="8">
    <source>
        <dbReference type="Pfam" id="PF06808"/>
    </source>
</evidence>
<dbReference type="Proteomes" id="UP000441717">
    <property type="component" value="Unassembled WGS sequence"/>
</dbReference>
<dbReference type="GO" id="GO:0022857">
    <property type="term" value="F:transmembrane transporter activity"/>
    <property type="evidence" value="ECO:0007669"/>
    <property type="project" value="TreeGrafter"/>
</dbReference>
<dbReference type="GO" id="GO:0005886">
    <property type="term" value="C:plasma membrane"/>
    <property type="evidence" value="ECO:0007669"/>
    <property type="project" value="UniProtKB-SubCell"/>
</dbReference>
<evidence type="ECO:0000313" key="10">
    <source>
        <dbReference type="Proteomes" id="UP000441717"/>
    </source>
</evidence>
<feature type="transmembrane region" description="Helical" evidence="7">
    <location>
        <begin position="396"/>
        <end position="420"/>
    </location>
</feature>
<protein>
    <submittedName>
        <fullName evidence="9">TRAP transporter large permease subunit</fullName>
    </submittedName>
</protein>
<dbReference type="NCBIfam" id="TIGR00786">
    <property type="entry name" value="dctM"/>
    <property type="match status" value="1"/>
</dbReference>
<feature type="transmembrane region" description="Helical" evidence="7">
    <location>
        <begin position="213"/>
        <end position="235"/>
    </location>
</feature>
<feature type="transmembrane region" description="Helical" evidence="7">
    <location>
        <begin position="137"/>
        <end position="162"/>
    </location>
</feature>
<keyword evidence="2" id="KW-1003">Cell membrane</keyword>
<reference evidence="9 10" key="1">
    <citation type="submission" date="2019-10" db="EMBL/GenBank/DDBJ databases">
        <title>Comparative genomics of sulfur disproportionating microorganisms.</title>
        <authorList>
            <person name="Ward L.M."/>
            <person name="Bertran E."/>
            <person name="Johnston D."/>
        </authorList>
    </citation>
    <scope>NUCLEOTIDE SEQUENCE [LARGE SCALE GENOMIC DNA]</scope>
    <source>
        <strain evidence="9 10">DSM 14055</strain>
    </source>
</reference>
<evidence type="ECO:0000256" key="5">
    <source>
        <dbReference type="ARBA" id="ARBA00022989"/>
    </source>
</evidence>
<dbReference type="AlphaFoldDB" id="A0A6N7IWF1"/>
<dbReference type="PANTHER" id="PTHR33362">
    <property type="entry name" value="SIALIC ACID TRAP TRANSPORTER PERMEASE PROTEIN SIAT-RELATED"/>
    <property type="match status" value="1"/>
</dbReference>
<feature type="transmembrane region" description="Helical" evidence="7">
    <location>
        <begin position="313"/>
        <end position="343"/>
    </location>
</feature>
<feature type="domain" description="TRAP C4-dicarboxylate transport system permease DctM subunit" evidence="8">
    <location>
        <begin position="8"/>
        <end position="415"/>
    </location>
</feature>
<feature type="transmembrane region" description="Helical" evidence="7">
    <location>
        <begin position="168"/>
        <end position="192"/>
    </location>
</feature>
<comment type="caution">
    <text evidence="9">The sequence shown here is derived from an EMBL/GenBank/DDBJ whole genome shotgun (WGS) entry which is preliminary data.</text>
</comment>
<dbReference type="PANTHER" id="PTHR33362:SF2">
    <property type="entry name" value="TRAP TRANSPORTER LARGE PERMEASE PROTEIN"/>
    <property type="match status" value="1"/>
</dbReference>
<dbReference type="OrthoDB" id="9785600at2"/>
<feature type="transmembrane region" description="Helical" evidence="7">
    <location>
        <begin position="355"/>
        <end position="376"/>
    </location>
</feature>
<evidence type="ECO:0000313" key="9">
    <source>
        <dbReference type="EMBL" id="MQL53933.1"/>
    </source>
</evidence>
<keyword evidence="4 7" id="KW-0812">Transmembrane</keyword>
<gene>
    <name evidence="9" type="ORF">GFC01_17050</name>
</gene>
<dbReference type="RefSeq" id="WP_152948381.1">
    <property type="nucleotide sequence ID" value="NZ_WHYR01000081.1"/>
</dbReference>
<organism evidence="9 10">
    <name type="scientific">Desulfofundulus thermobenzoicus</name>
    <dbReference type="NCBI Taxonomy" id="29376"/>
    <lineage>
        <taxon>Bacteria</taxon>
        <taxon>Bacillati</taxon>
        <taxon>Bacillota</taxon>
        <taxon>Clostridia</taxon>
        <taxon>Eubacteriales</taxon>
        <taxon>Peptococcaceae</taxon>
        <taxon>Desulfofundulus</taxon>
    </lineage>
</organism>
<comment type="subcellular location">
    <subcellularLocation>
        <location evidence="1">Cell inner membrane</location>
        <topology evidence="1">Multi-pass membrane protein</topology>
    </subcellularLocation>
</comment>
<feature type="transmembrane region" description="Helical" evidence="7">
    <location>
        <begin position="42"/>
        <end position="66"/>
    </location>
</feature>
<dbReference type="PIRSF" id="PIRSF006066">
    <property type="entry name" value="HI0050"/>
    <property type="match status" value="1"/>
</dbReference>
<feature type="transmembrane region" description="Helical" evidence="7">
    <location>
        <begin position="271"/>
        <end position="293"/>
    </location>
</feature>
<evidence type="ECO:0000256" key="4">
    <source>
        <dbReference type="ARBA" id="ARBA00022692"/>
    </source>
</evidence>
<dbReference type="InterPro" id="IPR010656">
    <property type="entry name" value="DctM"/>
</dbReference>
<dbReference type="InterPro" id="IPR004681">
    <property type="entry name" value="TRAP_DctM"/>
</dbReference>
<evidence type="ECO:0000256" key="3">
    <source>
        <dbReference type="ARBA" id="ARBA00022519"/>
    </source>
</evidence>
<keyword evidence="6 7" id="KW-0472">Membrane</keyword>
<keyword evidence="3" id="KW-0997">Cell inner membrane</keyword>
<keyword evidence="10" id="KW-1185">Reference proteome</keyword>
<sequence>MSLIAVLFISFFGLCLLGVPIAMSLALSALITGLLDGIPPLVIVQNMFTVVDSYTLLAVPLFLLVGEIMDQGSITERLVAFARSVVGHIRGGLGHVTVFSNMIMAGISGSGTADAAALGSIMIPAMKKEGYPGEMAVAINASAATMGPIIPPSIIMVVYGAYGGVSIAGLFLGGAIPGIIVGITLMITIYFWATAHNFPTSPRSNLAQIFSSFAGSIWALIVPFIIVLGIVGGIFTATESAMVAAVYSLLISIFIYRTLNMRISSDAFKKTLVSLANPLLAVAGSGAFAYIMAYLQVPDLILDIAGPVVGSKYATLIFITILYLILGTFMDAIPAIVIFLPIVQQLTAEAGLNPIHVGVLVTVVLCFGFLTPPYGLTLLLSAGIGKVPVINVLRTLVPFYLVMLGVIAILIFLPDIILFLPRLLVPTAVGG</sequence>
<evidence type="ECO:0000256" key="7">
    <source>
        <dbReference type="SAM" id="Phobius"/>
    </source>
</evidence>
<feature type="transmembrane region" description="Helical" evidence="7">
    <location>
        <begin position="241"/>
        <end position="259"/>
    </location>
</feature>
<evidence type="ECO:0000256" key="2">
    <source>
        <dbReference type="ARBA" id="ARBA00022475"/>
    </source>
</evidence>
<proteinExistence type="predicted"/>
<evidence type="ECO:0000256" key="6">
    <source>
        <dbReference type="ARBA" id="ARBA00023136"/>
    </source>
</evidence>
<dbReference type="EMBL" id="WHYR01000081">
    <property type="protein sequence ID" value="MQL53933.1"/>
    <property type="molecule type" value="Genomic_DNA"/>
</dbReference>
<name>A0A6N7IWF1_9FIRM</name>
<accession>A0A6N7IWF1</accession>